<comment type="caution">
    <text evidence="2">The sequence shown here is derived from an EMBL/GenBank/DDBJ whole genome shotgun (WGS) entry which is preliminary data.</text>
</comment>
<feature type="domain" description="Flavodoxin" evidence="1">
    <location>
        <begin position="2"/>
        <end position="136"/>
    </location>
</feature>
<dbReference type="AlphaFoldDB" id="A0A9D2D811"/>
<proteinExistence type="predicted"/>
<dbReference type="EMBL" id="DXCF01000039">
    <property type="protein sequence ID" value="HIZ10366.1"/>
    <property type="molecule type" value="Genomic_DNA"/>
</dbReference>
<gene>
    <name evidence="2" type="ORF">H9726_07750</name>
</gene>
<name>A0A9D2D811_9FIRM</name>
<dbReference type="Proteomes" id="UP000824025">
    <property type="component" value="Unassembled WGS sequence"/>
</dbReference>
<reference evidence="2" key="2">
    <citation type="submission" date="2021-04" db="EMBL/GenBank/DDBJ databases">
        <authorList>
            <person name="Gilroy R."/>
        </authorList>
    </citation>
    <scope>NUCLEOTIDE SEQUENCE</scope>
    <source>
        <strain evidence="2">CHK192-19661</strain>
    </source>
</reference>
<dbReference type="Pfam" id="PF12724">
    <property type="entry name" value="Flavodoxin_5"/>
    <property type="match status" value="1"/>
</dbReference>
<evidence type="ECO:0000313" key="2">
    <source>
        <dbReference type="EMBL" id="HIZ10366.1"/>
    </source>
</evidence>
<sequence>MLILYGSKYGTAKRYAEEFAKIAGGEAAESRGRLVPAAGETVILFGAVYAGAVRGLRAAARAAERSGGAFAVATVGLTDPRDEGVRLALGKAVRASLPAPLRERVRLFYLRGGIDYGRLTFAHGLLMKMMYAAQKKVPEEKKSAQERVIAQTYGSSADFTDFSALPAIAEEMEKV</sequence>
<dbReference type="InterPro" id="IPR026816">
    <property type="entry name" value="Flavodoxin_dom"/>
</dbReference>
<protein>
    <submittedName>
        <fullName evidence="2">Flavodoxin domain-containing protein</fullName>
    </submittedName>
</protein>
<accession>A0A9D2D811</accession>
<evidence type="ECO:0000259" key="1">
    <source>
        <dbReference type="Pfam" id="PF12724"/>
    </source>
</evidence>
<evidence type="ECO:0000313" key="3">
    <source>
        <dbReference type="Proteomes" id="UP000824025"/>
    </source>
</evidence>
<organism evidence="2 3">
    <name type="scientific">Candidatus Borkfalkia avicola</name>
    <dbReference type="NCBI Taxonomy" id="2838503"/>
    <lineage>
        <taxon>Bacteria</taxon>
        <taxon>Bacillati</taxon>
        <taxon>Bacillota</taxon>
        <taxon>Clostridia</taxon>
        <taxon>Christensenellales</taxon>
        <taxon>Christensenellaceae</taxon>
        <taxon>Candidatus Borkfalkia</taxon>
    </lineage>
</organism>
<reference evidence="2" key="1">
    <citation type="journal article" date="2021" name="PeerJ">
        <title>Extensive microbial diversity within the chicken gut microbiome revealed by metagenomics and culture.</title>
        <authorList>
            <person name="Gilroy R."/>
            <person name="Ravi A."/>
            <person name="Getino M."/>
            <person name="Pursley I."/>
            <person name="Horton D.L."/>
            <person name="Alikhan N.F."/>
            <person name="Baker D."/>
            <person name="Gharbi K."/>
            <person name="Hall N."/>
            <person name="Watson M."/>
            <person name="Adriaenssens E.M."/>
            <person name="Foster-Nyarko E."/>
            <person name="Jarju S."/>
            <person name="Secka A."/>
            <person name="Antonio M."/>
            <person name="Oren A."/>
            <person name="Chaudhuri R.R."/>
            <person name="La Ragione R."/>
            <person name="Hildebrand F."/>
            <person name="Pallen M.J."/>
        </authorList>
    </citation>
    <scope>NUCLEOTIDE SEQUENCE</scope>
    <source>
        <strain evidence="2">CHK192-19661</strain>
    </source>
</reference>